<comment type="catalytic activity">
    <reaction evidence="14">
        <text>ATP + H2O + phospholipidSide 1 = ADP + phosphate + phospholipidSide 2.</text>
        <dbReference type="EC" id="7.6.2.1"/>
    </reaction>
</comment>
<dbReference type="NCBIfam" id="TIGR01652">
    <property type="entry name" value="ATPase-Plipid"/>
    <property type="match status" value="1"/>
</dbReference>
<feature type="binding site" evidence="12">
    <location>
        <position position="600"/>
    </location>
    <ligand>
        <name>ATP</name>
        <dbReference type="ChEBI" id="CHEBI:30616"/>
    </ligand>
</feature>
<comment type="similarity">
    <text evidence="14">Belongs to the cation transport ATPase (P-type) (TC 3.A.3) family. Type IV subfamily.</text>
</comment>
<feature type="binding site" evidence="13">
    <location>
        <position position="955"/>
    </location>
    <ligand>
        <name>Mg(2+)</name>
        <dbReference type="ChEBI" id="CHEBI:18420"/>
    </ligand>
</feature>
<feature type="binding site" evidence="13">
    <location>
        <position position="443"/>
    </location>
    <ligand>
        <name>Mg(2+)</name>
        <dbReference type="ChEBI" id="CHEBI:18420"/>
    </ligand>
</feature>
<dbReference type="AlphaFoldDB" id="A0A4D9D1T8"/>
<dbReference type="InterPro" id="IPR006539">
    <property type="entry name" value="P-type_ATPase_IV"/>
</dbReference>
<evidence type="ECO:0000256" key="8">
    <source>
        <dbReference type="ARBA" id="ARBA00023136"/>
    </source>
</evidence>
<evidence type="ECO:0000256" key="1">
    <source>
        <dbReference type="ARBA" id="ARBA00004141"/>
    </source>
</evidence>
<dbReference type="SUPFAM" id="SSF81653">
    <property type="entry name" value="Calcium ATPase, transduction domain A"/>
    <property type="match status" value="1"/>
</dbReference>
<evidence type="ECO:0000256" key="4">
    <source>
        <dbReference type="ARBA" id="ARBA00022840"/>
    </source>
</evidence>
<keyword evidence="2 14" id="KW-0812">Transmembrane</keyword>
<feature type="transmembrane region" description="Helical" evidence="14">
    <location>
        <begin position="337"/>
        <end position="359"/>
    </location>
</feature>
<dbReference type="PROSITE" id="PS00154">
    <property type="entry name" value="ATPASE_E1_E2"/>
    <property type="match status" value="1"/>
</dbReference>
<feature type="transmembrane region" description="Helical" evidence="14">
    <location>
        <begin position="57"/>
        <end position="76"/>
    </location>
</feature>
<keyword evidence="9" id="KW-0406">Ion transport</keyword>
<keyword evidence="9" id="KW-0813">Transport</keyword>
<dbReference type="Gene3D" id="3.40.1110.10">
    <property type="entry name" value="Calcium-transporting ATPase, cytoplasmic domain N"/>
    <property type="match status" value="1"/>
</dbReference>
<evidence type="ECO:0000256" key="11">
    <source>
        <dbReference type="PIRSR" id="PIRSR606539-1"/>
    </source>
</evidence>
<protein>
    <recommendedName>
        <fullName evidence="14">Phospholipid-transporting ATPase</fullName>
        <ecNumber evidence="14">7.6.2.1</ecNumber>
    </recommendedName>
</protein>
<feature type="binding site" evidence="12">
    <location>
        <position position="577"/>
    </location>
    <ligand>
        <name>ATP</name>
        <dbReference type="ChEBI" id="CHEBI:30616"/>
    </ligand>
</feature>
<feature type="binding site" evidence="12">
    <location>
        <position position="933"/>
    </location>
    <ligand>
        <name>ATP</name>
        <dbReference type="ChEBI" id="CHEBI:30616"/>
    </ligand>
</feature>
<feature type="transmembrane region" description="Helical" evidence="14">
    <location>
        <begin position="82"/>
        <end position="100"/>
    </location>
</feature>
<feature type="transmembrane region" description="Helical" evidence="14">
    <location>
        <begin position="371"/>
        <end position="394"/>
    </location>
</feature>
<dbReference type="InterPro" id="IPR032631">
    <property type="entry name" value="P-type_ATPase_N"/>
</dbReference>
<feature type="binding site" evidence="12">
    <location>
        <position position="716"/>
    </location>
    <ligand>
        <name>ATP</name>
        <dbReference type="ChEBI" id="CHEBI:30616"/>
    </ligand>
</feature>
<feature type="binding site" evidence="12">
    <location>
        <position position="959"/>
    </location>
    <ligand>
        <name>ATP</name>
        <dbReference type="ChEBI" id="CHEBI:30616"/>
    </ligand>
</feature>
<dbReference type="SUPFAM" id="SSF81660">
    <property type="entry name" value="Metal cation-transporting ATPase, ATP-binding domain N"/>
    <property type="match status" value="1"/>
</dbReference>
<feature type="binding site" evidence="12">
    <location>
        <position position="927"/>
    </location>
    <ligand>
        <name>ATP</name>
        <dbReference type="ChEBI" id="CHEBI:30616"/>
    </ligand>
</feature>
<proteinExistence type="inferred from homology"/>
<evidence type="ECO:0000256" key="14">
    <source>
        <dbReference type="RuleBase" id="RU362033"/>
    </source>
</evidence>
<comment type="cofactor">
    <cofactor evidence="13">
        <name>Mg(2+)</name>
        <dbReference type="ChEBI" id="CHEBI:18420"/>
    </cofactor>
</comment>
<comment type="caution">
    <text evidence="14">Lacks conserved residue(s) required for the propagation of feature annotation.</text>
</comment>
<keyword evidence="13 14" id="KW-0460">Magnesium</keyword>
<dbReference type="GO" id="GO:0005524">
    <property type="term" value="F:ATP binding"/>
    <property type="evidence" value="ECO:0007669"/>
    <property type="project" value="UniProtKB-UniRule"/>
</dbReference>
<keyword evidence="4 12" id="KW-0067">ATP-binding</keyword>
<feature type="region of interest" description="Disordered" evidence="15">
    <location>
        <begin position="812"/>
        <end position="837"/>
    </location>
</feature>
<comment type="caution">
    <text evidence="17">The sequence shown here is derived from an EMBL/GenBank/DDBJ whole genome shotgun (WGS) entry which is preliminary data.</text>
</comment>
<feature type="binding site" evidence="12">
    <location>
        <position position="442"/>
    </location>
    <ligand>
        <name>ATP</name>
        <dbReference type="ChEBI" id="CHEBI:30616"/>
    </ligand>
</feature>
<keyword evidence="13" id="KW-0479">Metal-binding</keyword>
<dbReference type="PRINTS" id="PR00119">
    <property type="entry name" value="CATATPASE"/>
</dbReference>
<dbReference type="GO" id="GO:0008554">
    <property type="term" value="F:P-type sodium transporter activity"/>
    <property type="evidence" value="ECO:0007669"/>
    <property type="project" value="UniProtKB-EC"/>
</dbReference>
<dbReference type="GO" id="GO:0140326">
    <property type="term" value="F:ATPase-coupled intramembrane lipid transporter activity"/>
    <property type="evidence" value="ECO:0007669"/>
    <property type="project" value="UniProtKB-EC"/>
</dbReference>
<dbReference type="InterPro" id="IPR008250">
    <property type="entry name" value="ATPase_P-typ_transduc_dom_A_sf"/>
</dbReference>
<feature type="binding site" evidence="12">
    <location>
        <position position="536"/>
    </location>
    <ligand>
        <name>ATP</name>
        <dbReference type="ChEBI" id="CHEBI:30616"/>
    </ligand>
</feature>
<keyword evidence="5 14" id="KW-1278">Translocase</keyword>
<evidence type="ECO:0000256" key="6">
    <source>
        <dbReference type="ARBA" id="ARBA00022989"/>
    </source>
</evidence>
<feature type="domain" description="P-type ATPase N-terminal" evidence="16">
    <location>
        <begin position="24"/>
        <end position="70"/>
    </location>
</feature>
<dbReference type="Proteomes" id="UP000355283">
    <property type="component" value="Unassembled WGS sequence"/>
</dbReference>
<feature type="binding site" evidence="13">
    <location>
        <position position="959"/>
    </location>
    <ligand>
        <name>Mg(2+)</name>
        <dbReference type="ChEBI" id="CHEBI:18420"/>
    </ligand>
</feature>
<feature type="binding site" evidence="12">
    <location>
        <position position="715"/>
    </location>
    <ligand>
        <name>ATP</name>
        <dbReference type="ChEBI" id="CHEBI:30616"/>
    </ligand>
</feature>
<evidence type="ECO:0000256" key="10">
    <source>
        <dbReference type="ARBA" id="ARBA00049499"/>
    </source>
</evidence>
<dbReference type="GO" id="GO:0000287">
    <property type="term" value="F:magnesium ion binding"/>
    <property type="evidence" value="ECO:0007669"/>
    <property type="project" value="UniProtKB-UniRule"/>
</dbReference>
<feature type="compositionally biased region" description="Polar residues" evidence="15">
    <location>
        <begin position="812"/>
        <end position="829"/>
    </location>
</feature>
<keyword evidence="7" id="KW-0915">Sodium</keyword>
<evidence type="ECO:0000313" key="17">
    <source>
        <dbReference type="EMBL" id="TFJ84317.1"/>
    </source>
</evidence>
<evidence type="ECO:0000259" key="16">
    <source>
        <dbReference type="Pfam" id="PF16209"/>
    </source>
</evidence>
<comment type="catalytic activity">
    <reaction evidence="10">
        <text>Na(+)(in) + ATP + H2O = Na(+)(out) + ADP + phosphate + H(+)</text>
        <dbReference type="Rhea" id="RHEA:14633"/>
        <dbReference type="ChEBI" id="CHEBI:15377"/>
        <dbReference type="ChEBI" id="CHEBI:15378"/>
        <dbReference type="ChEBI" id="CHEBI:29101"/>
        <dbReference type="ChEBI" id="CHEBI:30616"/>
        <dbReference type="ChEBI" id="CHEBI:43474"/>
        <dbReference type="ChEBI" id="CHEBI:456216"/>
        <dbReference type="EC" id="7.2.2.3"/>
    </reaction>
    <physiologicalReaction direction="left-to-right" evidence="10">
        <dbReference type="Rhea" id="RHEA:14634"/>
    </physiologicalReaction>
</comment>
<evidence type="ECO:0000256" key="15">
    <source>
        <dbReference type="SAM" id="MobiDB-lite"/>
    </source>
</evidence>
<evidence type="ECO:0000256" key="12">
    <source>
        <dbReference type="PIRSR" id="PIRSR606539-2"/>
    </source>
</evidence>
<dbReference type="GO" id="GO:0005886">
    <property type="term" value="C:plasma membrane"/>
    <property type="evidence" value="ECO:0007669"/>
    <property type="project" value="TreeGrafter"/>
</dbReference>
<feature type="binding site" evidence="12">
    <location>
        <position position="441"/>
    </location>
    <ligand>
        <name>ATP</name>
        <dbReference type="ChEBI" id="CHEBI:30616"/>
    </ligand>
</feature>
<dbReference type="SUPFAM" id="SSF81665">
    <property type="entry name" value="Calcium ATPase, transmembrane domain M"/>
    <property type="match status" value="1"/>
</dbReference>
<feature type="binding site" evidence="12">
    <location>
        <position position="634"/>
    </location>
    <ligand>
        <name>ATP</name>
        <dbReference type="ChEBI" id="CHEBI:30616"/>
    </ligand>
</feature>
<dbReference type="Gene3D" id="3.40.50.1000">
    <property type="entry name" value="HAD superfamily/HAD-like"/>
    <property type="match status" value="1"/>
</dbReference>
<keyword evidence="18" id="KW-1185">Reference proteome</keyword>
<feature type="binding site" evidence="12">
    <location>
        <position position="443"/>
    </location>
    <ligand>
        <name>ATP</name>
        <dbReference type="ChEBI" id="CHEBI:30616"/>
    </ligand>
</feature>
<dbReference type="InterPro" id="IPR023214">
    <property type="entry name" value="HAD_sf"/>
</dbReference>
<dbReference type="PANTHER" id="PTHR24092">
    <property type="entry name" value="PROBABLE PHOSPHOLIPID-TRANSPORTING ATPASE"/>
    <property type="match status" value="1"/>
</dbReference>
<evidence type="ECO:0000256" key="2">
    <source>
        <dbReference type="ARBA" id="ARBA00022692"/>
    </source>
</evidence>
<sequence>MSFRGSEEEDERIIHVARLGEQRAHASAFCDNSVKNSKYTLVSFLPRSIFEQFRRLANVYFLAMGFLMLLGTYTTIFETPLTAFSTLFPLTIVLGISMAQEAFTDVKRHRSDDETNNRMTKVTSWNTGAAVTSESVRWRDVHVGDLLYVSNKQPLPADMVILATSESENICYIETSSIDGETNLKLRRAINYLPTHDTPLLDPADVIARVEGDQAVIRCELPNMKIESFTGTFCIPHKEEHVSSEGAPQSGDFNKVIPIDNENVLLRGAMLRNTRWAVGVVVYTGKDTKLQRNSRHAPSKLSKIDVAVNKAIYMVFLTDVVLVLVSTLLLLQFEAAYFPTLTYLGFYSPGLTPGWAMAVRPDGMDWESRRSTFIQGFLTFIVLFNNFVPISMYVTMEMCTYAHLYFINEDLSMHHEESDTPAKARSNIVTDLGQIQYVFSDKTGTLTQNVMRFKRASVQGKVYGAPILMTEANATLPYRNIQGLNRDAAPGSPADDFLKILALCHTVVIESDAMNAASDNSYDKDALTYQAESPDEKALVEFAQEAAYELIGRTTQQITLKINGKIQSWTPLAVNKFDSDRKRMSIVVQDGEGRVRLLCKGADTAMLQRGTCGSVEAATTMVDHLKIFAQEGLRTLVLGYRDLTPAMYAEWFNSYREASAAARDRADLMSKVADSLEKDLTIVGLTAIEDKLQDGVPDTIADLATGGVKFCVLTGDKMETAINIGYSCKVLREGQLLLQLTSGTSADIEAGLARLYKAVIDKKGMNAEFLKLKAKPTRSFSKCGQATRRAKDVASAWDVMLKHFPTLSSPTLGIKSQCQKTPSHSSHVSSPDAPLPPVHHPIHVRFTKAARKAMVSKTQAVQGPQPDDIPQQATRHTHRRLSRAYSHVTDFAFVMEGPALVYVFSHPGLKVILFEIMKASSAVIACRVSPKQKAQLVRLVKEEVSPTPVTLAIGDGANDVNMIQEADVGIGISGNEGQQGKSQKGSNNLTSFYTVTNFKAV</sequence>
<evidence type="ECO:0000256" key="5">
    <source>
        <dbReference type="ARBA" id="ARBA00022967"/>
    </source>
</evidence>
<reference evidence="17 18" key="1">
    <citation type="submission" date="2019-01" db="EMBL/GenBank/DDBJ databases">
        <title>Nuclear Genome Assembly of the Microalgal Biofuel strain Nannochloropsis salina CCMP1776.</title>
        <authorList>
            <person name="Hovde B."/>
        </authorList>
    </citation>
    <scope>NUCLEOTIDE SEQUENCE [LARGE SCALE GENOMIC DNA]</scope>
    <source>
        <strain evidence="17 18">CCMP1776</strain>
    </source>
</reference>
<name>A0A4D9D1T8_9STRA</name>
<dbReference type="InterPro" id="IPR023298">
    <property type="entry name" value="ATPase_P-typ_TM_dom_sf"/>
</dbReference>
<organism evidence="17 18">
    <name type="scientific">Nannochloropsis salina CCMP1776</name>
    <dbReference type="NCBI Taxonomy" id="1027361"/>
    <lineage>
        <taxon>Eukaryota</taxon>
        <taxon>Sar</taxon>
        <taxon>Stramenopiles</taxon>
        <taxon>Ochrophyta</taxon>
        <taxon>Eustigmatophyceae</taxon>
        <taxon>Eustigmatales</taxon>
        <taxon>Monodopsidaceae</taxon>
        <taxon>Microchloropsis</taxon>
        <taxon>Microchloropsis salina</taxon>
    </lineage>
</organism>
<accession>A0A4D9D1T8</accession>
<keyword evidence="6 14" id="KW-1133">Transmembrane helix</keyword>
<keyword evidence="8 14" id="KW-0472">Membrane</keyword>
<dbReference type="Pfam" id="PF13246">
    <property type="entry name" value="Cation_ATPase"/>
    <property type="match status" value="1"/>
</dbReference>
<evidence type="ECO:0000256" key="7">
    <source>
        <dbReference type="ARBA" id="ARBA00023053"/>
    </source>
</evidence>
<dbReference type="InterPro" id="IPR036412">
    <property type="entry name" value="HAD-like_sf"/>
</dbReference>
<feature type="transmembrane region" description="Helical" evidence="14">
    <location>
        <begin position="311"/>
        <end position="331"/>
    </location>
</feature>
<evidence type="ECO:0000256" key="3">
    <source>
        <dbReference type="ARBA" id="ARBA00022741"/>
    </source>
</evidence>
<feature type="binding site" evidence="12">
    <location>
        <position position="958"/>
    </location>
    <ligand>
        <name>ATP</name>
        <dbReference type="ChEBI" id="CHEBI:30616"/>
    </ligand>
</feature>
<dbReference type="EC" id="7.6.2.1" evidence="14"/>
<dbReference type="OrthoDB" id="377733at2759"/>
<dbReference type="Gene3D" id="2.70.150.10">
    <property type="entry name" value="Calcium-transporting ATPase, cytoplasmic transduction domain A"/>
    <property type="match status" value="1"/>
</dbReference>
<keyword evidence="9" id="KW-0739">Sodium transport</keyword>
<dbReference type="PANTHER" id="PTHR24092:SF218">
    <property type="entry name" value="PHOSPHOLIPID-TRANSPORTING ATPASE"/>
    <property type="match status" value="1"/>
</dbReference>
<evidence type="ECO:0000313" key="18">
    <source>
        <dbReference type="Proteomes" id="UP000355283"/>
    </source>
</evidence>
<comment type="subcellular location">
    <subcellularLocation>
        <location evidence="1 14">Membrane</location>
        <topology evidence="1 14">Multi-pass membrane protein</topology>
    </subcellularLocation>
</comment>
<evidence type="ECO:0000256" key="13">
    <source>
        <dbReference type="PIRSR" id="PIRSR606539-3"/>
    </source>
</evidence>
<feature type="binding site" evidence="12">
    <location>
        <position position="714"/>
    </location>
    <ligand>
        <name>ATP</name>
        <dbReference type="ChEBI" id="CHEBI:30616"/>
    </ligand>
</feature>
<evidence type="ECO:0000256" key="9">
    <source>
        <dbReference type="ARBA" id="ARBA00023201"/>
    </source>
</evidence>
<dbReference type="InterPro" id="IPR018303">
    <property type="entry name" value="ATPase_P-typ_P_site"/>
</dbReference>
<dbReference type="SUPFAM" id="SSF56784">
    <property type="entry name" value="HAD-like"/>
    <property type="match status" value="1"/>
</dbReference>
<dbReference type="FunFam" id="3.40.50.1000:FF:000001">
    <property type="entry name" value="Phospholipid-transporting ATPase IC"/>
    <property type="match status" value="1"/>
</dbReference>
<dbReference type="GO" id="GO:0045332">
    <property type="term" value="P:phospholipid translocation"/>
    <property type="evidence" value="ECO:0007669"/>
    <property type="project" value="TreeGrafter"/>
</dbReference>
<feature type="binding site" evidence="13">
    <location>
        <position position="441"/>
    </location>
    <ligand>
        <name>Mg(2+)</name>
        <dbReference type="ChEBI" id="CHEBI:18420"/>
    </ligand>
</feature>
<dbReference type="EMBL" id="SDOX01000019">
    <property type="protein sequence ID" value="TFJ84317.1"/>
    <property type="molecule type" value="Genomic_DNA"/>
</dbReference>
<keyword evidence="3 12" id="KW-0547">Nucleotide-binding</keyword>
<feature type="active site" description="4-aspartylphosphate intermediate" evidence="11">
    <location>
        <position position="441"/>
    </location>
</feature>
<dbReference type="Pfam" id="PF16209">
    <property type="entry name" value="PhoLip_ATPase_N"/>
    <property type="match status" value="1"/>
</dbReference>
<dbReference type="InterPro" id="IPR023299">
    <property type="entry name" value="ATPase_P-typ_cyto_dom_N"/>
</dbReference>
<gene>
    <name evidence="17" type="ORF">NSK_004308</name>
</gene>